<dbReference type="PROSITE" id="PS50011">
    <property type="entry name" value="PROTEIN_KINASE_DOM"/>
    <property type="match status" value="1"/>
</dbReference>
<organism evidence="2 3">
    <name type="scientific">Diaporthe australafricana</name>
    <dbReference type="NCBI Taxonomy" id="127596"/>
    <lineage>
        <taxon>Eukaryota</taxon>
        <taxon>Fungi</taxon>
        <taxon>Dikarya</taxon>
        <taxon>Ascomycota</taxon>
        <taxon>Pezizomycotina</taxon>
        <taxon>Sordariomycetes</taxon>
        <taxon>Sordariomycetidae</taxon>
        <taxon>Diaporthales</taxon>
        <taxon>Diaporthaceae</taxon>
        <taxon>Diaporthe</taxon>
    </lineage>
</organism>
<gene>
    <name evidence="2" type="ORF">Daus18300_009651</name>
</gene>
<accession>A0ABR3WDG3</accession>
<dbReference type="InterPro" id="IPR011009">
    <property type="entry name" value="Kinase-like_dom_sf"/>
</dbReference>
<reference evidence="2 3" key="1">
    <citation type="journal article" date="2024" name="IMA Fungus">
        <title>IMA Genome - F19 : A genome assembly and annotation guide to empower mycologists, including annotated draft genome sequences of Ceratocystis pirilliformis, Diaporthe australafricana, Fusarium ophioides, Paecilomyces lecythidis, and Sporothrix stenoceras.</title>
        <authorList>
            <person name="Aylward J."/>
            <person name="Wilson A.M."/>
            <person name="Visagie C.M."/>
            <person name="Spraker J."/>
            <person name="Barnes I."/>
            <person name="Buitendag C."/>
            <person name="Ceriani C."/>
            <person name="Del Mar Angel L."/>
            <person name="du Plessis D."/>
            <person name="Fuchs T."/>
            <person name="Gasser K."/>
            <person name="Kramer D."/>
            <person name="Li W."/>
            <person name="Munsamy K."/>
            <person name="Piso A."/>
            <person name="Price J.L."/>
            <person name="Sonnekus B."/>
            <person name="Thomas C."/>
            <person name="van der Nest A."/>
            <person name="van Dijk A."/>
            <person name="van Heerden A."/>
            <person name="van Vuuren N."/>
            <person name="Yilmaz N."/>
            <person name="Duong T.A."/>
            <person name="van der Merwe N.A."/>
            <person name="Wingfield M.J."/>
            <person name="Wingfield B.D."/>
        </authorList>
    </citation>
    <scope>NUCLEOTIDE SEQUENCE [LARGE SCALE GENOMIC DNA]</scope>
    <source>
        <strain evidence="2 3">CMW 18300</strain>
    </source>
</reference>
<dbReference type="InterPro" id="IPR000719">
    <property type="entry name" value="Prot_kinase_dom"/>
</dbReference>
<evidence type="ECO:0000259" key="1">
    <source>
        <dbReference type="PROSITE" id="PS50011"/>
    </source>
</evidence>
<dbReference type="SUPFAM" id="SSF56112">
    <property type="entry name" value="Protein kinase-like (PK-like)"/>
    <property type="match status" value="1"/>
</dbReference>
<evidence type="ECO:0000313" key="3">
    <source>
        <dbReference type="Proteomes" id="UP001583177"/>
    </source>
</evidence>
<dbReference type="PANTHER" id="PTHR37542:SF1">
    <property type="entry name" value="PRION-INHIBITION AND PROPAGATION HELO DOMAIN-CONTAINING PROTEIN"/>
    <property type="match status" value="1"/>
</dbReference>
<protein>
    <recommendedName>
        <fullName evidence="1">Protein kinase domain-containing protein</fullName>
    </recommendedName>
</protein>
<feature type="domain" description="Protein kinase" evidence="1">
    <location>
        <begin position="152"/>
        <end position="500"/>
    </location>
</feature>
<name>A0ABR3WDG3_9PEZI</name>
<dbReference type="EMBL" id="JAWRVE010000099">
    <property type="protein sequence ID" value="KAL1859506.1"/>
    <property type="molecule type" value="Genomic_DNA"/>
</dbReference>
<evidence type="ECO:0000313" key="2">
    <source>
        <dbReference type="EMBL" id="KAL1859506.1"/>
    </source>
</evidence>
<dbReference type="Gene3D" id="1.10.510.10">
    <property type="entry name" value="Transferase(Phosphotransferase) domain 1"/>
    <property type="match status" value="1"/>
</dbReference>
<keyword evidence="3" id="KW-1185">Reference proteome</keyword>
<comment type="caution">
    <text evidence="2">The sequence shown here is derived from an EMBL/GenBank/DDBJ whole genome shotgun (WGS) entry which is preliminary data.</text>
</comment>
<dbReference type="Proteomes" id="UP001583177">
    <property type="component" value="Unassembled WGS sequence"/>
</dbReference>
<dbReference type="PANTHER" id="PTHR37542">
    <property type="entry name" value="HELO DOMAIN-CONTAINING PROTEIN-RELATED"/>
    <property type="match status" value="1"/>
</dbReference>
<proteinExistence type="predicted"/>
<sequence length="519" mass="58388">MSGVELGLAIVATVDLCLKYGAELKRAYSSFQNADREIEERLLLLASSWLRYEKQLNFVRSIHESMHLEHQKIYYRILLALQAKLEHLNSMFVKVLRPADAEGGPLAKKFRYVLKKESLDRAIEDLRFWQNEADPSWFLLMRLASPKVDTLIAGGSAVSAPTVSMIRAGLNTTAASSSGVGLMLEYKDINQMIVADIPFSDARTAKRANSSKVSYIFTKINVHVSANSPPSRFQALKRETRDLARRLQHDEPEAFSLLACKGFTIPDVNANSSIILVLRTPPSKEFVPRSLRDLLLNIPAPQSLSQRFAIARQLATAVAYVHIFGFVHKNIRPESVLSFASTDTSQPRVYLAGFEMFRRDEAWTQKMGDDALDRNVYRHPSRQGLNPDWEYIMQHDIYSLGVCLLEIGLWQSLVDYQSTTTGLHPRVSALLSPAANAGENMLSSYLGTALEEKLLSLSHEELPRYMGTKYAEIVRTCLTCLEPDNEDFGDEKELQDEDGISVGVRYIEKILSRLNALNV</sequence>